<organism evidence="1 2">
    <name type="scientific">Halteria grandinella</name>
    <dbReference type="NCBI Taxonomy" id="5974"/>
    <lineage>
        <taxon>Eukaryota</taxon>
        <taxon>Sar</taxon>
        <taxon>Alveolata</taxon>
        <taxon>Ciliophora</taxon>
        <taxon>Intramacronucleata</taxon>
        <taxon>Spirotrichea</taxon>
        <taxon>Stichotrichia</taxon>
        <taxon>Sporadotrichida</taxon>
        <taxon>Halteriidae</taxon>
        <taxon>Halteria</taxon>
    </lineage>
</organism>
<protein>
    <submittedName>
        <fullName evidence="1">Uncharacterized protein</fullName>
    </submittedName>
</protein>
<accession>A0A8J8NS85</accession>
<sequence length="80" mass="9257">MEMNDHQQPQSKNKATTLESIAQQQEYMELCSCGSEEKVMLQCEEETCPNYEKQKLYCPNVLPSQSILTLLPSLLMKLRM</sequence>
<keyword evidence="2" id="KW-1185">Reference proteome</keyword>
<comment type="caution">
    <text evidence="1">The sequence shown here is derived from an EMBL/GenBank/DDBJ whole genome shotgun (WGS) entry which is preliminary data.</text>
</comment>
<evidence type="ECO:0000313" key="2">
    <source>
        <dbReference type="Proteomes" id="UP000785679"/>
    </source>
</evidence>
<proteinExistence type="predicted"/>
<dbReference type="AlphaFoldDB" id="A0A8J8NS85"/>
<evidence type="ECO:0000313" key="1">
    <source>
        <dbReference type="EMBL" id="TNV80143.1"/>
    </source>
</evidence>
<dbReference type="EMBL" id="RRYP01007924">
    <property type="protein sequence ID" value="TNV80143.1"/>
    <property type="molecule type" value="Genomic_DNA"/>
</dbReference>
<name>A0A8J8NS85_HALGN</name>
<gene>
    <name evidence="1" type="ORF">FGO68_gene11161</name>
</gene>
<reference evidence="1" key="1">
    <citation type="submission" date="2019-06" db="EMBL/GenBank/DDBJ databases">
        <authorList>
            <person name="Zheng W."/>
        </authorList>
    </citation>
    <scope>NUCLEOTIDE SEQUENCE</scope>
    <source>
        <strain evidence="1">QDHG01</strain>
    </source>
</reference>
<dbReference type="Proteomes" id="UP000785679">
    <property type="component" value="Unassembled WGS sequence"/>
</dbReference>